<comment type="pathway">
    <text evidence="2">Bacterial outer membrane biogenesis; lipopolysaccharide biosynthesis.</text>
</comment>
<dbReference type="AlphaFoldDB" id="A0AAF1K5V8"/>
<comment type="similarity">
    <text evidence="4 8">Belongs to the KdsA family.</text>
</comment>
<reference evidence="10 11" key="1">
    <citation type="journal article" date="2018" name="Sci. Rep.">
        <title>Rhizobium tumorigenes sp. nov., a novel plant tumorigenic bacterium isolated from cane gall tumors on thornless blackberry.</title>
        <authorList>
            <person name="Kuzmanovi N."/>
            <person name="Smalla K."/>
            <person name="Gronow S."/>
            <person name="PuBawska J."/>
        </authorList>
    </citation>
    <scope>NUCLEOTIDE SEQUENCE [LARGE SCALE GENOMIC DNA]</scope>
    <source>
        <strain evidence="10 11">1078</strain>
    </source>
</reference>
<dbReference type="KEGG" id="rtu:PR017_06245"/>
<feature type="domain" description="DAHP synthetase I/KDSA" evidence="9">
    <location>
        <begin position="20"/>
        <end position="271"/>
    </location>
</feature>
<evidence type="ECO:0000256" key="2">
    <source>
        <dbReference type="ARBA" id="ARBA00004756"/>
    </source>
</evidence>
<evidence type="ECO:0000256" key="6">
    <source>
        <dbReference type="ARBA" id="ARBA00022679"/>
    </source>
</evidence>
<accession>A0AAF1K5V8</accession>
<evidence type="ECO:0000256" key="8">
    <source>
        <dbReference type="HAMAP-Rule" id="MF_00056"/>
    </source>
</evidence>
<keyword evidence="5 8" id="KW-0963">Cytoplasm</keyword>
<protein>
    <recommendedName>
        <fullName evidence="8">2-dehydro-3-deoxyphosphooctonate aldolase</fullName>
        <ecNumber evidence="8">2.5.1.55</ecNumber>
    </recommendedName>
    <alternativeName>
        <fullName evidence="8">3-deoxy-D-manno-octulosonic acid 8-phosphate synthase</fullName>
    </alternativeName>
    <alternativeName>
        <fullName evidence="8">KDO-8-phosphate synthase</fullName>
        <shortName evidence="8">KDO 8-P synthase</shortName>
        <shortName evidence="8">KDOPS</shortName>
    </alternativeName>
    <alternativeName>
        <fullName evidence="8">Phospho-2-dehydro-3-deoxyoctonate aldolase</fullName>
    </alternativeName>
</protein>
<organism evidence="10 11">
    <name type="scientific">Rhizobium tumorigenes</name>
    <dbReference type="NCBI Taxonomy" id="2041385"/>
    <lineage>
        <taxon>Bacteria</taxon>
        <taxon>Pseudomonadati</taxon>
        <taxon>Pseudomonadota</taxon>
        <taxon>Alphaproteobacteria</taxon>
        <taxon>Hyphomicrobiales</taxon>
        <taxon>Rhizobiaceae</taxon>
        <taxon>Rhizobium/Agrobacterium group</taxon>
        <taxon>Rhizobium</taxon>
    </lineage>
</organism>
<evidence type="ECO:0000256" key="3">
    <source>
        <dbReference type="ARBA" id="ARBA00004845"/>
    </source>
</evidence>
<dbReference type="RefSeq" id="WP_111215543.1">
    <property type="nucleotide sequence ID" value="NZ_CP117255.1"/>
</dbReference>
<comment type="catalytic activity">
    <reaction evidence="7 8">
        <text>D-arabinose 5-phosphate + phosphoenolpyruvate + H2O = 3-deoxy-alpha-D-manno-2-octulosonate-8-phosphate + phosphate</text>
        <dbReference type="Rhea" id="RHEA:14053"/>
        <dbReference type="ChEBI" id="CHEBI:15377"/>
        <dbReference type="ChEBI" id="CHEBI:43474"/>
        <dbReference type="ChEBI" id="CHEBI:57693"/>
        <dbReference type="ChEBI" id="CHEBI:58702"/>
        <dbReference type="ChEBI" id="CHEBI:85985"/>
        <dbReference type="EC" id="2.5.1.55"/>
    </reaction>
</comment>
<dbReference type="GO" id="GO:0008676">
    <property type="term" value="F:3-deoxy-8-phosphooctulonate synthase activity"/>
    <property type="evidence" value="ECO:0007669"/>
    <property type="project" value="UniProtKB-UniRule"/>
</dbReference>
<proteinExistence type="inferred from homology"/>
<evidence type="ECO:0000313" key="11">
    <source>
        <dbReference type="Proteomes" id="UP000249499"/>
    </source>
</evidence>
<dbReference type="GO" id="GO:0005737">
    <property type="term" value="C:cytoplasm"/>
    <property type="evidence" value="ECO:0007669"/>
    <property type="project" value="UniProtKB-SubCell"/>
</dbReference>
<dbReference type="EC" id="2.5.1.55" evidence="8"/>
<comment type="subcellular location">
    <subcellularLocation>
        <location evidence="1 8">Cytoplasm</location>
    </subcellularLocation>
</comment>
<dbReference type="SUPFAM" id="SSF51569">
    <property type="entry name" value="Aldolase"/>
    <property type="match status" value="1"/>
</dbReference>
<evidence type="ECO:0000313" key="10">
    <source>
        <dbReference type="EMBL" id="WFR96718.1"/>
    </source>
</evidence>
<keyword evidence="6 8" id="KW-0808">Transferase</keyword>
<evidence type="ECO:0000259" key="9">
    <source>
        <dbReference type="Pfam" id="PF00793"/>
    </source>
</evidence>
<evidence type="ECO:0000256" key="5">
    <source>
        <dbReference type="ARBA" id="ARBA00022490"/>
    </source>
</evidence>
<dbReference type="InterPro" id="IPR006218">
    <property type="entry name" value="DAHP1/KDSA"/>
</dbReference>
<gene>
    <name evidence="8 10" type="primary">kdsA</name>
    <name evidence="10" type="ORF">PR017_06245</name>
</gene>
<dbReference type="Gene3D" id="3.20.20.70">
    <property type="entry name" value="Aldolase class I"/>
    <property type="match status" value="1"/>
</dbReference>
<dbReference type="InterPro" id="IPR006269">
    <property type="entry name" value="KDO8P_synthase"/>
</dbReference>
<name>A0AAF1K5V8_9HYPH</name>
<dbReference type="Proteomes" id="UP000249499">
    <property type="component" value="Chromosome"/>
</dbReference>
<reference evidence="11" key="2">
    <citation type="journal article" date="2023" name="MicrobiologyOpen">
        <title>Genomics of the tumorigenes clade of the family Rhizobiaceae and description of Rhizobium rhododendri sp. nov.</title>
        <authorList>
            <person name="Kuzmanovic N."/>
            <person name="diCenzo G.C."/>
            <person name="Bunk B."/>
            <person name="Sproeer C."/>
            <person name="Fruehling A."/>
            <person name="Neumann-Schaal M."/>
            <person name="Overmann J."/>
            <person name="Smalla K."/>
        </authorList>
    </citation>
    <scope>NUCLEOTIDE SEQUENCE [LARGE SCALE GENOMIC DNA]</scope>
    <source>
        <strain evidence="11">1078</strain>
    </source>
</reference>
<dbReference type="EMBL" id="CP117255">
    <property type="protein sequence ID" value="WFR96718.1"/>
    <property type="molecule type" value="Genomic_DNA"/>
</dbReference>
<dbReference type="HAMAP" id="MF_00056">
    <property type="entry name" value="KDO8P_synth"/>
    <property type="match status" value="1"/>
</dbReference>
<evidence type="ECO:0000256" key="1">
    <source>
        <dbReference type="ARBA" id="ARBA00004496"/>
    </source>
</evidence>
<evidence type="ECO:0000256" key="4">
    <source>
        <dbReference type="ARBA" id="ARBA00010499"/>
    </source>
</evidence>
<dbReference type="Pfam" id="PF00793">
    <property type="entry name" value="DAHP_synth_1"/>
    <property type="match status" value="1"/>
</dbReference>
<dbReference type="InterPro" id="IPR013785">
    <property type="entry name" value="Aldolase_TIM"/>
</dbReference>
<keyword evidence="8" id="KW-0448">Lipopolysaccharide biosynthesis</keyword>
<comment type="pathway">
    <text evidence="3 8">Carbohydrate biosynthesis; 3-deoxy-D-manno-octulosonate biosynthesis; 3-deoxy-D-manno-octulosonate from D-ribulose 5-phosphate: step 2/3.</text>
</comment>
<dbReference type="GO" id="GO:0019294">
    <property type="term" value="P:keto-3-deoxy-D-manno-octulosonic acid biosynthetic process"/>
    <property type="evidence" value="ECO:0007669"/>
    <property type="project" value="UniProtKB-UniRule"/>
</dbReference>
<dbReference type="PANTHER" id="PTHR21057">
    <property type="entry name" value="PHOSPHO-2-DEHYDRO-3-DEOXYHEPTONATE ALDOLASE"/>
    <property type="match status" value="1"/>
</dbReference>
<dbReference type="NCBIfam" id="NF003543">
    <property type="entry name" value="PRK05198.1"/>
    <property type="match status" value="1"/>
</dbReference>
<sequence>MSHSTNSDVVAGEGPGRVTFSNSKRLSLIAGPCQMESRDHAFTIAGKLKELCASLGIGLVYKSSFDKANRTSLSAQRGLGLEAALEIFGDLKKEYGFPVLTDIHTEEQCALVAKTVDVLQIPAFLSRQTDLLVAAAKTGRIINVKKGQFLAPWDMKNVLAKLNDSGNPNILLCERGASFGYNTLVSDMRSLPIMAAMGAPVIFDATHSVQQPGGQGGSSGGQREFVETLARAAVAVGVAGVFIETHEDPDHAPSDGPNMVHLKDMPQLLEKLLAFDAIAKA</sequence>
<evidence type="ECO:0000256" key="7">
    <source>
        <dbReference type="ARBA" id="ARBA00049112"/>
    </source>
</evidence>
<dbReference type="NCBIfam" id="TIGR01362">
    <property type="entry name" value="KDO8P_synth"/>
    <property type="match status" value="1"/>
</dbReference>
<keyword evidence="11" id="KW-1185">Reference proteome</keyword>